<dbReference type="OrthoDB" id="445357at2759"/>
<dbReference type="Pfam" id="PF13671">
    <property type="entry name" value="AAA_33"/>
    <property type="match status" value="1"/>
</dbReference>
<dbReference type="VEuPathDB" id="TriTrypDB:LPMP_202810"/>
<keyword evidence="3" id="KW-0378">Hydrolase</keyword>
<reference evidence="3 4" key="1">
    <citation type="journal article" date="2015" name="Sci. Rep.">
        <title>The genome of Leishmania panamensis: insights into genomics of the L. (Viannia) subgenus.</title>
        <authorList>
            <person name="Llanes A."/>
            <person name="Restrepo C.M."/>
            <person name="Vecchio G.D."/>
            <person name="Anguizola F.J."/>
            <person name="Lleonart R."/>
        </authorList>
    </citation>
    <scope>NUCLEOTIDE SEQUENCE [LARGE SCALE GENOMIC DNA]</scope>
    <source>
        <strain evidence="3 4">MHOM/PA/94/PSC-1</strain>
    </source>
</reference>
<keyword evidence="2" id="KW-0812">Transmembrane</keyword>
<proteinExistence type="predicted"/>
<organism evidence="3 4">
    <name type="scientific">Leishmania panamensis</name>
    <dbReference type="NCBI Taxonomy" id="5679"/>
    <lineage>
        <taxon>Eukaryota</taxon>
        <taxon>Discoba</taxon>
        <taxon>Euglenozoa</taxon>
        <taxon>Kinetoplastea</taxon>
        <taxon>Metakinetoplastina</taxon>
        <taxon>Trypanosomatida</taxon>
        <taxon>Trypanosomatidae</taxon>
        <taxon>Leishmaniinae</taxon>
        <taxon>Leishmania</taxon>
        <taxon>Leishmania guyanensis species complex</taxon>
    </lineage>
</organism>
<keyword evidence="2" id="KW-0472">Membrane</keyword>
<dbReference type="KEGG" id="lpan:LPMP_202810"/>
<keyword evidence="4" id="KW-1185">Reference proteome</keyword>
<feature type="region of interest" description="Disordered" evidence="1">
    <location>
        <begin position="50"/>
        <end position="87"/>
    </location>
</feature>
<accession>A0A088RNW6</accession>
<dbReference type="eggNOG" id="ENOG502SAUJ">
    <property type="taxonomic scope" value="Eukaryota"/>
</dbReference>
<evidence type="ECO:0000313" key="4">
    <source>
        <dbReference type="Proteomes" id="UP000063063"/>
    </source>
</evidence>
<dbReference type="Gene3D" id="3.40.50.300">
    <property type="entry name" value="P-loop containing nucleotide triphosphate hydrolases"/>
    <property type="match status" value="1"/>
</dbReference>
<evidence type="ECO:0000256" key="2">
    <source>
        <dbReference type="SAM" id="Phobius"/>
    </source>
</evidence>
<dbReference type="InterPro" id="IPR027417">
    <property type="entry name" value="P-loop_NTPase"/>
</dbReference>
<sequence length="248" mass="28301">MSGVGAALVKKLPILRESRARNAVVSIFCVLAIIVVRFLYRYVHPLPKGTKRISSRSSRSPQKKKHNSRDDSDRSSGEGDRSTKQRKTDSLLPTVLMLIGIHGSGKSFWAKRYTEIVHKSYIIVSSDAIRSRLTGTIDNFTREDEVEEKLLEEVTRTLELRRSCIVDDCQHNLSPEFRTKLKALAVNGKANRVVKIFSVKPSYAMMRIQSDVEEGIVRYIPTMVEIEKQVERVAEFEKTYKDDGWVKN</sequence>
<dbReference type="AlphaFoldDB" id="A0A088RNW6"/>
<dbReference type="EMBL" id="CP009389">
    <property type="protein sequence ID" value="AIN97777.1"/>
    <property type="molecule type" value="Genomic_DNA"/>
</dbReference>
<dbReference type="SUPFAM" id="SSF52540">
    <property type="entry name" value="P-loop containing nucleoside triphosphate hydrolases"/>
    <property type="match status" value="1"/>
</dbReference>
<evidence type="ECO:0000313" key="3">
    <source>
        <dbReference type="EMBL" id="AIN97777.1"/>
    </source>
</evidence>
<protein>
    <submittedName>
        <fullName evidence="3">Nucleoside triphosphate hydrolase, putative</fullName>
    </submittedName>
</protein>
<dbReference type="RefSeq" id="XP_010698484.1">
    <property type="nucleotide sequence ID" value="XM_010700182.1"/>
</dbReference>
<dbReference type="Proteomes" id="UP000063063">
    <property type="component" value="Chromosome 20"/>
</dbReference>
<keyword evidence="2" id="KW-1133">Transmembrane helix</keyword>
<dbReference type="GeneID" id="22574491"/>
<evidence type="ECO:0000256" key="1">
    <source>
        <dbReference type="SAM" id="MobiDB-lite"/>
    </source>
</evidence>
<feature type="compositionally biased region" description="Basic and acidic residues" evidence="1">
    <location>
        <begin position="68"/>
        <end position="87"/>
    </location>
</feature>
<feature type="transmembrane region" description="Helical" evidence="2">
    <location>
        <begin position="20"/>
        <end position="40"/>
    </location>
</feature>
<name>A0A088RNW6_LEIPA</name>
<dbReference type="VEuPathDB" id="TriTrypDB:LPAL13_000010200"/>
<gene>
    <name evidence="3" type="ORF">LPMP_202810</name>
</gene>